<protein>
    <submittedName>
        <fullName evidence="1">Uncharacterized protein</fullName>
    </submittedName>
</protein>
<dbReference type="Proteomes" id="UP001472677">
    <property type="component" value="Unassembled WGS sequence"/>
</dbReference>
<keyword evidence="2" id="KW-1185">Reference proteome</keyword>
<dbReference type="EMBL" id="JBBPBM010000090">
    <property type="protein sequence ID" value="KAK8509871.1"/>
    <property type="molecule type" value="Genomic_DNA"/>
</dbReference>
<sequence>MSFLSSDTMNQSAVFGSRRSAVVVPVIRSREGCWNSFFSSLPFKGFSMWNVESVFVCGRDHCHIFKVALLMLIG</sequence>
<name>A0ABR2BRT2_9ROSI</name>
<accession>A0ABR2BRT2</accession>
<organism evidence="1 2">
    <name type="scientific">Hibiscus sabdariffa</name>
    <name type="common">roselle</name>
    <dbReference type="NCBI Taxonomy" id="183260"/>
    <lineage>
        <taxon>Eukaryota</taxon>
        <taxon>Viridiplantae</taxon>
        <taxon>Streptophyta</taxon>
        <taxon>Embryophyta</taxon>
        <taxon>Tracheophyta</taxon>
        <taxon>Spermatophyta</taxon>
        <taxon>Magnoliopsida</taxon>
        <taxon>eudicotyledons</taxon>
        <taxon>Gunneridae</taxon>
        <taxon>Pentapetalae</taxon>
        <taxon>rosids</taxon>
        <taxon>malvids</taxon>
        <taxon>Malvales</taxon>
        <taxon>Malvaceae</taxon>
        <taxon>Malvoideae</taxon>
        <taxon>Hibiscus</taxon>
    </lineage>
</organism>
<evidence type="ECO:0000313" key="1">
    <source>
        <dbReference type="EMBL" id="KAK8509871.1"/>
    </source>
</evidence>
<gene>
    <name evidence="1" type="ORF">V6N12_001943</name>
</gene>
<reference evidence="1 2" key="1">
    <citation type="journal article" date="2024" name="G3 (Bethesda)">
        <title>Genome assembly of Hibiscus sabdariffa L. provides insights into metabolisms of medicinal natural products.</title>
        <authorList>
            <person name="Kim T."/>
        </authorList>
    </citation>
    <scope>NUCLEOTIDE SEQUENCE [LARGE SCALE GENOMIC DNA]</scope>
    <source>
        <strain evidence="1">TK-2024</strain>
        <tissue evidence="1">Old leaves</tissue>
    </source>
</reference>
<comment type="caution">
    <text evidence="1">The sequence shown here is derived from an EMBL/GenBank/DDBJ whole genome shotgun (WGS) entry which is preliminary data.</text>
</comment>
<evidence type="ECO:0000313" key="2">
    <source>
        <dbReference type="Proteomes" id="UP001472677"/>
    </source>
</evidence>
<proteinExistence type="predicted"/>